<name>A0A177M1Q1_METMH</name>
<sequence length="282" mass="31251">MKNLLRLKWFWDLERAERVGSGRRFSGALKFSPRSKYLPPRIRPSILIGYGVLLVAGFSTAWAQAPDAGKPLSAIEFVVSEDNLRQFGFAVESQALAERVRANLAEWEFPLTNKAPYSHSLQAKLGKVAHRETPVGFSFSSGNSDPRATDFQKADVLPITCTLRDAGNQAVLIERESTFSAHALDKDVLPARIVDKLVDQIGTACLDVLEHAPLPKQPGRVKTELFKPKWMPDVRVEVREVQGPVDANGVAQPAAVGDEPKKEIIIHNQGTPVIFQFGYERK</sequence>
<dbReference type="AlphaFoldDB" id="A0A177M1Q1"/>
<organism evidence="1 2">
    <name type="scientific">Methylomonas methanica</name>
    <dbReference type="NCBI Taxonomy" id="421"/>
    <lineage>
        <taxon>Bacteria</taxon>
        <taxon>Pseudomonadati</taxon>
        <taxon>Pseudomonadota</taxon>
        <taxon>Gammaproteobacteria</taxon>
        <taxon>Methylococcales</taxon>
        <taxon>Methylococcaceae</taxon>
        <taxon>Methylomonas</taxon>
    </lineage>
</organism>
<accession>A0A177M1Q1</accession>
<proteinExistence type="predicted"/>
<comment type="caution">
    <text evidence="1">The sequence shown here is derived from an EMBL/GenBank/DDBJ whole genome shotgun (WGS) entry which is preliminary data.</text>
</comment>
<dbReference type="EMBL" id="LUUH01000082">
    <property type="protein sequence ID" value="OAH99473.1"/>
    <property type="molecule type" value="Genomic_DNA"/>
</dbReference>
<evidence type="ECO:0000313" key="1">
    <source>
        <dbReference type="EMBL" id="OAH99473.1"/>
    </source>
</evidence>
<protein>
    <submittedName>
        <fullName evidence="1">Uncharacterized protein</fullName>
    </submittedName>
</protein>
<reference evidence="1 2" key="1">
    <citation type="submission" date="2016-03" db="EMBL/GenBank/DDBJ databases">
        <authorList>
            <person name="Ploux O."/>
        </authorList>
    </citation>
    <scope>NUCLEOTIDE SEQUENCE [LARGE SCALE GENOMIC DNA]</scope>
    <source>
        <strain evidence="1 2">R-45371</strain>
    </source>
</reference>
<dbReference type="Proteomes" id="UP000077763">
    <property type="component" value="Unassembled WGS sequence"/>
</dbReference>
<evidence type="ECO:0000313" key="2">
    <source>
        <dbReference type="Proteomes" id="UP000077763"/>
    </source>
</evidence>
<gene>
    <name evidence="1" type="ORF">A1353_20430</name>
</gene>
<dbReference type="RefSeq" id="WP_064038101.1">
    <property type="nucleotide sequence ID" value="NZ_LUUH01000082.1"/>
</dbReference>